<protein>
    <submittedName>
        <fullName evidence="2">Uncharacterized protein DUF4236</fullName>
    </submittedName>
</protein>
<evidence type="ECO:0000313" key="2">
    <source>
        <dbReference type="EMBL" id="TCP60173.1"/>
    </source>
</evidence>
<evidence type="ECO:0000259" key="1">
    <source>
        <dbReference type="Pfam" id="PF14020"/>
    </source>
</evidence>
<comment type="caution">
    <text evidence="2">The sequence shown here is derived from an EMBL/GenBank/DDBJ whole genome shotgun (WGS) entry which is preliminary data.</text>
</comment>
<accession>A0A4R2RBN9</accession>
<dbReference type="OrthoDB" id="9806903at2"/>
<proteinExistence type="predicted"/>
<name>A0A4R2RBN9_9RHOB</name>
<dbReference type="SUPFAM" id="SSF48452">
    <property type="entry name" value="TPR-like"/>
    <property type="match status" value="2"/>
</dbReference>
<dbReference type="InterPro" id="IPR011990">
    <property type="entry name" value="TPR-like_helical_dom_sf"/>
</dbReference>
<reference evidence="2 3" key="1">
    <citation type="submission" date="2019-03" db="EMBL/GenBank/DDBJ databases">
        <title>Genomic Encyclopedia of Type Strains, Phase IV (KMG-IV): sequencing the most valuable type-strain genomes for metagenomic binning, comparative biology and taxonomic classification.</title>
        <authorList>
            <person name="Goeker M."/>
        </authorList>
    </citation>
    <scope>NUCLEOTIDE SEQUENCE [LARGE SCALE GENOMIC DNA]</scope>
    <source>
        <strain evidence="2 3">DSM 24766</strain>
    </source>
</reference>
<dbReference type="RefSeq" id="WP_132952061.1">
    <property type="nucleotide sequence ID" value="NZ_SLXU01000012.1"/>
</dbReference>
<gene>
    <name evidence="2" type="ORF">EV663_11268</name>
</gene>
<evidence type="ECO:0000313" key="3">
    <source>
        <dbReference type="Proteomes" id="UP000295050"/>
    </source>
</evidence>
<feature type="domain" description="DUF4236" evidence="1">
    <location>
        <begin position="3"/>
        <end position="56"/>
    </location>
</feature>
<sequence length="333" mass="36591">MSLRFWQRIRLAPGVTLNLSKSTASLSFGPRGAKYTVSPRGNRATLGLPGTGLFYTIQDRKGARAATPTRDKLSLGFFWRLVTSPEEKALIDGLRALSEGDEDAALSHLEAANDLPDAAWMAGMIRLKQEAFAQARVHLESALAAGGRLGALLTKYDLAPQSTLPMAKGIFAHISPTERGTRLALVELCEASGDAEGATQHLERLLVIAPEDPVVLLSFVQIALDTPQDHDLLDRVIALTVATQNETPIDTGILLYRARALAVRGLPDAAIDVLTRAGRRRKDRPDRLLHQIRHDRAELYERVGRKAQARREFEKLFVEAPEFEGLAERLGLR</sequence>
<organism evidence="2 3">
    <name type="scientific">Rhodovulum bhavnagarense</name>
    <dbReference type="NCBI Taxonomy" id="992286"/>
    <lineage>
        <taxon>Bacteria</taxon>
        <taxon>Pseudomonadati</taxon>
        <taxon>Pseudomonadota</taxon>
        <taxon>Alphaproteobacteria</taxon>
        <taxon>Rhodobacterales</taxon>
        <taxon>Paracoccaceae</taxon>
        <taxon>Rhodovulum</taxon>
    </lineage>
</organism>
<dbReference type="AlphaFoldDB" id="A0A4R2RBN9"/>
<dbReference type="InterPro" id="IPR025330">
    <property type="entry name" value="DUF4236"/>
</dbReference>
<dbReference type="Pfam" id="PF14020">
    <property type="entry name" value="DUF4236"/>
    <property type="match status" value="1"/>
</dbReference>
<keyword evidence="3" id="KW-1185">Reference proteome</keyword>
<dbReference type="Gene3D" id="1.25.40.10">
    <property type="entry name" value="Tetratricopeptide repeat domain"/>
    <property type="match status" value="1"/>
</dbReference>
<dbReference type="Proteomes" id="UP000295050">
    <property type="component" value="Unassembled WGS sequence"/>
</dbReference>
<dbReference type="EMBL" id="SLXU01000012">
    <property type="protein sequence ID" value="TCP60173.1"/>
    <property type="molecule type" value="Genomic_DNA"/>
</dbReference>